<dbReference type="EMBL" id="QUOU01000001">
    <property type="protein sequence ID" value="REL27696.1"/>
    <property type="molecule type" value="Genomic_DNA"/>
</dbReference>
<feature type="binding site" evidence="7">
    <location>
        <position position="41"/>
    </location>
    <ligand>
        <name>ATP</name>
        <dbReference type="ChEBI" id="CHEBI:30616"/>
    </ligand>
</feature>
<keyword evidence="2 10" id="KW-0723">Serine/threonine-protein kinase</keyword>
<accession>A0A3E0TSS6</accession>
<evidence type="ECO:0000256" key="6">
    <source>
        <dbReference type="ARBA" id="ARBA00022840"/>
    </source>
</evidence>
<feature type="compositionally biased region" description="Polar residues" evidence="8">
    <location>
        <begin position="311"/>
        <end position="333"/>
    </location>
</feature>
<dbReference type="OrthoDB" id="9801841at2"/>
<evidence type="ECO:0000256" key="7">
    <source>
        <dbReference type="PROSITE-ProRule" id="PRU10141"/>
    </source>
</evidence>
<dbReference type="PROSITE" id="PS00107">
    <property type="entry name" value="PROTEIN_KINASE_ATP"/>
    <property type="match status" value="1"/>
</dbReference>
<dbReference type="InterPro" id="IPR017441">
    <property type="entry name" value="Protein_kinase_ATP_BS"/>
</dbReference>
<dbReference type="PROSITE" id="PS50011">
    <property type="entry name" value="PROTEIN_KINASE_DOM"/>
    <property type="match status" value="1"/>
</dbReference>
<feature type="region of interest" description="Disordered" evidence="8">
    <location>
        <begin position="380"/>
        <end position="433"/>
    </location>
</feature>
<feature type="compositionally biased region" description="Basic and acidic residues" evidence="8">
    <location>
        <begin position="292"/>
        <end position="305"/>
    </location>
</feature>
<evidence type="ECO:0000256" key="1">
    <source>
        <dbReference type="ARBA" id="ARBA00012513"/>
    </source>
</evidence>
<keyword evidence="4 7" id="KW-0547">Nucleotide-binding</keyword>
<dbReference type="Gene3D" id="1.25.40.10">
    <property type="entry name" value="Tetratricopeptide repeat domain"/>
    <property type="match status" value="1"/>
</dbReference>
<dbReference type="CDD" id="cd14014">
    <property type="entry name" value="STKc_PknB_like"/>
    <property type="match status" value="1"/>
</dbReference>
<evidence type="ECO:0000256" key="8">
    <source>
        <dbReference type="SAM" id="MobiDB-lite"/>
    </source>
</evidence>
<comment type="caution">
    <text evidence="10">The sequence shown here is derived from an EMBL/GenBank/DDBJ whole genome shotgun (WGS) entry which is preliminary data.</text>
</comment>
<dbReference type="PROSITE" id="PS00108">
    <property type="entry name" value="PROTEIN_KINASE_ST"/>
    <property type="match status" value="1"/>
</dbReference>
<sequence length="1025" mass="112454">MKDMPSIDIPGYEFKEVLGQGGMATVYLGMQKSVQRLVAIKIISHQLSQDPVFGERFLREARIVSQLVHPNIVTVYDAGVIDNQHYLVMEYIKGDDLKCRLNQLSLTDMLEVVKDVAAALEYAGKKGFAHRDIKPENIMLHDEDGRAVLTDFGIARAFDAVSAMTNTGTIVGTPHYMSPEQAISAKVDHRSDLYSLGVVLYRMLVGKVPFDGDSSVSIGIKHISEPIPSVSPYLSETFQPIINKLLAKKPEERWSSGKELIDALAQIPAEILAKLSEQREQHKAQRAKLKRMGAEPRNNGKEEATRIATPTYLSSQSQRVTPNDDTNLEQLATPTPDENIENSSVSIDSVSIDNTEHFGATNTMTTSEVGASAHITEITSTETSSTETPRTELTSTETTPAETMVTDTTFSQSETHTQSTNNLSGNTQHPQVADSQQYTKELEIPKVSLSEDERHQHASEVAVNEASASWKIVAGVALAIGVGVFTLHYLNVVDVKSVWVNLINNSHADDKQAGNKHTSDKQAPLLVAQQKSELSQQTEQVNLQTAQQVKQQVNQQANYPANAINEKADISNQPTQMTTTAQAPQNKESTPKSDSGEQISSLANLLAEAEALRANKAELLANSEALLAVYQDILMTAPDNGYARTGIASLKSDINALVANHESAARFTEAVQAHNQLRELFPTFGQDTAYAERHQQLLRHQKIAELMQTAEELIAKDYLSGAGQRSAMHYIDQVLSIHPAHFEALAAKERIISRYHQLGIWALQKGEFEKAKTYSDKALAVNYGEQAHLLELEQQIISAEQAATAANEAEQAITAKINQGYEHIENGRLLQPEFENAFDVFNEVLAQQENQPEALAGMQTLELSLNQKVMDLLAAGELSEAEQLALAAAKKFPTSLFIAEAQNEVLNEIERVKPKITKLVIMGQAFDDIASESGDGSDIVPTENAVFIGLEYSNFPAASAVLQAELYDDAKATKLTTVPVLLADQQGETYFKVTGPLQGFNEGSYILDILLGQETLSSREFLIQR</sequence>
<feature type="compositionally biased region" description="Low complexity" evidence="8">
    <location>
        <begin position="380"/>
        <end position="409"/>
    </location>
</feature>
<feature type="region of interest" description="Disordered" evidence="8">
    <location>
        <begin position="567"/>
        <end position="599"/>
    </location>
</feature>
<dbReference type="Gene3D" id="3.30.200.20">
    <property type="entry name" value="Phosphorylase Kinase, domain 1"/>
    <property type="match status" value="1"/>
</dbReference>
<evidence type="ECO:0000256" key="4">
    <source>
        <dbReference type="ARBA" id="ARBA00022741"/>
    </source>
</evidence>
<dbReference type="GO" id="GO:0004674">
    <property type="term" value="F:protein serine/threonine kinase activity"/>
    <property type="evidence" value="ECO:0007669"/>
    <property type="project" value="UniProtKB-KW"/>
</dbReference>
<dbReference type="InterPro" id="IPR011990">
    <property type="entry name" value="TPR-like_helical_dom_sf"/>
</dbReference>
<dbReference type="InterPro" id="IPR011009">
    <property type="entry name" value="Kinase-like_dom_sf"/>
</dbReference>
<organism evidence="10 11">
    <name type="scientific">Thalassotalea euphylliae</name>
    <dbReference type="NCBI Taxonomy" id="1655234"/>
    <lineage>
        <taxon>Bacteria</taxon>
        <taxon>Pseudomonadati</taxon>
        <taxon>Pseudomonadota</taxon>
        <taxon>Gammaproteobacteria</taxon>
        <taxon>Alteromonadales</taxon>
        <taxon>Colwelliaceae</taxon>
        <taxon>Thalassotalea</taxon>
    </lineage>
</organism>
<dbReference type="InterPro" id="IPR000719">
    <property type="entry name" value="Prot_kinase_dom"/>
</dbReference>
<name>A0A3E0TSS6_9GAMM</name>
<dbReference type="PANTHER" id="PTHR43289:SF6">
    <property type="entry name" value="SERINE_THREONINE-PROTEIN KINASE NEKL-3"/>
    <property type="match status" value="1"/>
</dbReference>
<dbReference type="Pfam" id="PF00069">
    <property type="entry name" value="Pkinase"/>
    <property type="match status" value="1"/>
</dbReference>
<dbReference type="Proteomes" id="UP000256478">
    <property type="component" value="Unassembled WGS sequence"/>
</dbReference>
<feature type="region of interest" description="Disordered" evidence="8">
    <location>
        <begin position="278"/>
        <end position="342"/>
    </location>
</feature>
<dbReference type="SMART" id="SM00220">
    <property type="entry name" value="S_TKc"/>
    <property type="match status" value="1"/>
</dbReference>
<dbReference type="Gene3D" id="1.10.510.10">
    <property type="entry name" value="Transferase(Phosphotransferase) domain 1"/>
    <property type="match status" value="1"/>
</dbReference>
<dbReference type="EC" id="2.7.11.1" evidence="1"/>
<evidence type="ECO:0000256" key="2">
    <source>
        <dbReference type="ARBA" id="ARBA00022527"/>
    </source>
</evidence>
<evidence type="ECO:0000259" key="9">
    <source>
        <dbReference type="PROSITE" id="PS50011"/>
    </source>
</evidence>
<dbReference type="FunFam" id="1.10.510.10:FF:000021">
    <property type="entry name" value="Serine/threonine protein kinase"/>
    <property type="match status" value="1"/>
</dbReference>
<proteinExistence type="predicted"/>
<dbReference type="SUPFAM" id="SSF48452">
    <property type="entry name" value="TPR-like"/>
    <property type="match status" value="1"/>
</dbReference>
<feature type="domain" description="Protein kinase" evidence="9">
    <location>
        <begin position="12"/>
        <end position="265"/>
    </location>
</feature>
<dbReference type="GO" id="GO:0005524">
    <property type="term" value="F:ATP binding"/>
    <property type="evidence" value="ECO:0007669"/>
    <property type="project" value="UniProtKB-UniRule"/>
</dbReference>
<dbReference type="InterPro" id="IPR008271">
    <property type="entry name" value="Ser/Thr_kinase_AS"/>
</dbReference>
<feature type="compositionally biased region" description="Low complexity" evidence="8">
    <location>
        <begin position="573"/>
        <end position="585"/>
    </location>
</feature>
<evidence type="ECO:0000256" key="3">
    <source>
        <dbReference type="ARBA" id="ARBA00022679"/>
    </source>
</evidence>
<evidence type="ECO:0000256" key="5">
    <source>
        <dbReference type="ARBA" id="ARBA00022777"/>
    </source>
</evidence>
<evidence type="ECO:0000313" key="10">
    <source>
        <dbReference type="EMBL" id="REL27696.1"/>
    </source>
</evidence>
<feature type="compositionally biased region" description="Polar residues" evidence="8">
    <location>
        <begin position="410"/>
        <end position="433"/>
    </location>
</feature>
<keyword evidence="3" id="KW-0808">Transferase</keyword>
<protein>
    <recommendedName>
        <fullName evidence="1">non-specific serine/threonine protein kinase</fullName>
        <ecNumber evidence="1">2.7.11.1</ecNumber>
    </recommendedName>
</protein>
<dbReference type="SUPFAM" id="SSF56112">
    <property type="entry name" value="Protein kinase-like (PK-like)"/>
    <property type="match status" value="1"/>
</dbReference>
<dbReference type="AlphaFoldDB" id="A0A3E0TSS6"/>
<dbReference type="PANTHER" id="PTHR43289">
    <property type="entry name" value="MITOGEN-ACTIVATED PROTEIN KINASE KINASE KINASE 20-RELATED"/>
    <property type="match status" value="1"/>
</dbReference>
<keyword evidence="5 10" id="KW-0418">Kinase</keyword>
<keyword evidence="6 7" id="KW-0067">ATP-binding</keyword>
<gene>
    <name evidence="10" type="ORF">DXX93_14775</name>
</gene>
<dbReference type="RefSeq" id="WP_116008766.1">
    <property type="nucleotide sequence ID" value="NZ_QUOU01000001.1"/>
</dbReference>
<evidence type="ECO:0000313" key="11">
    <source>
        <dbReference type="Proteomes" id="UP000256478"/>
    </source>
</evidence>
<reference evidence="10 11" key="1">
    <citation type="submission" date="2018-08" db="EMBL/GenBank/DDBJ databases">
        <title>Thalassotalea euphylliae genome.</title>
        <authorList>
            <person name="Summers S."/>
            <person name="Rice S.A."/>
            <person name="Freckelton M.L."/>
            <person name="Nedved B.T."/>
            <person name="Hadfield M.G."/>
        </authorList>
    </citation>
    <scope>NUCLEOTIDE SEQUENCE [LARGE SCALE GENOMIC DNA]</scope>
    <source>
        <strain evidence="10 11">H1</strain>
    </source>
</reference>